<dbReference type="PANTHER" id="PTHR34365:SF7">
    <property type="entry name" value="GLYCINE-RICH DOMAIN-CONTAINING PROTEIN 1"/>
    <property type="match status" value="1"/>
</dbReference>
<evidence type="ECO:0000313" key="3">
    <source>
        <dbReference type="RefSeq" id="XP_039145671.1"/>
    </source>
</evidence>
<accession>A0AB40D085</accession>
<dbReference type="PANTHER" id="PTHR34365">
    <property type="entry name" value="ENOLASE (DUF1399)"/>
    <property type="match status" value="1"/>
</dbReference>
<dbReference type="GeneID" id="120282906"/>
<name>A0AB40D085_DIOCR</name>
<organism evidence="2 3">
    <name type="scientific">Dioscorea cayennensis subsp. rotundata</name>
    <name type="common">White Guinea yam</name>
    <name type="synonym">Dioscorea rotundata</name>
    <dbReference type="NCBI Taxonomy" id="55577"/>
    <lineage>
        <taxon>Eukaryota</taxon>
        <taxon>Viridiplantae</taxon>
        <taxon>Streptophyta</taxon>
        <taxon>Embryophyta</taxon>
        <taxon>Tracheophyta</taxon>
        <taxon>Spermatophyta</taxon>
        <taxon>Magnoliopsida</taxon>
        <taxon>Liliopsida</taxon>
        <taxon>Dioscoreales</taxon>
        <taxon>Dioscoreaceae</taxon>
        <taxon>Dioscorea</taxon>
    </lineage>
</organism>
<evidence type="ECO:0000259" key="1">
    <source>
        <dbReference type="Pfam" id="PF25335"/>
    </source>
</evidence>
<gene>
    <name evidence="3" type="primary">LOC120282906</name>
</gene>
<proteinExistence type="predicted"/>
<feature type="domain" description="GRPD C-terminal" evidence="1">
    <location>
        <begin position="12"/>
        <end position="143"/>
    </location>
</feature>
<dbReference type="Pfam" id="PF25335">
    <property type="entry name" value="GRDP_C"/>
    <property type="match status" value="1"/>
</dbReference>
<sequence length="227" mass="25543">MIPENYWTHFIHGHGNEIISLKIRDSTSEMGEHDKTNKREVIGMTKLNRKERVLAEFEDNAWSLKDSNLVLILDKKIGEGGDIFEIKGDKQIKLFLGKKLEYEPENNNINIDKEYITAVEFSADHPAGKALALLGIKSGIMKVNERRFALPAVVLALIISEFFENEGFDTFYLNETAKVLDNYGVMARCKSSIDVQGCRPSLDDMVAGNGCRKAKILTSLADYRGQV</sequence>
<evidence type="ECO:0000313" key="2">
    <source>
        <dbReference type="Proteomes" id="UP001515500"/>
    </source>
</evidence>
<dbReference type="InterPro" id="IPR009836">
    <property type="entry name" value="GRDP-like"/>
</dbReference>
<dbReference type="InterPro" id="IPR057518">
    <property type="entry name" value="GRDP_C"/>
</dbReference>
<protein>
    <submittedName>
        <fullName evidence="3">Glycine-rich domain-containing protein 2-like</fullName>
    </submittedName>
</protein>
<dbReference type="AlphaFoldDB" id="A0AB40D085"/>
<keyword evidence="2" id="KW-1185">Reference proteome</keyword>
<reference evidence="3" key="1">
    <citation type="submission" date="2025-08" db="UniProtKB">
        <authorList>
            <consortium name="RefSeq"/>
        </authorList>
    </citation>
    <scope>IDENTIFICATION</scope>
</reference>
<dbReference type="Proteomes" id="UP001515500">
    <property type="component" value="Chromosome 18"/>
</dbReference>
<dbReference type="RefSeq" id="XP_039145671.1">
    <property type="nucleotide sequence ID" value="XM_039289737.1"/>
</dbReference>